<proteinExistence type="predicted"/>
<accession>A0ABN3KBQ8</accession>
<name>A0ABN3KBQ8_9ACTN</name>
<dbReference type="PANTHER" id="PTHR42718:SF46">
    <property type="entry name" value="BLR6921 PROTEIN"/>
    <property type="match status" value="1"/>
</dbReference>
<evidence type="ECO:0000256" key="1">
    <source>
        <dbReference type="ARBA" id="ARBA00004651"/>
    </source>
</evidence>
<keyword evidence="11" id="KW-1185">Reference proteome</keyword>
<dbReference type="PROSITE" id="PS50850">
    <property type="entry name" value="MFS"/>
    <property type="match status" value="1"/>
</dbReference>
<dbReference type="InterPro" id="IPR036259">
    <property type="entry name" value="MFS_trans_sf"/>
</dbReference>
<evidence type="ECO:0000256" key="4">
    <source>
        <dbReference type="ARBA" id="ARBA00022692"/>
    </source>
</evidence>
<reference evidence="10 11" key="1">
    <citation type="journal article" date="2019" name="Int. J. Syst. Evol. Microbiol.">
        <title>The Global Catalogue of Microorganisms (GCM) 10K type strain sequencing project: providing services to taxonomists for standard genome sequencing and annotation.</title>
        <authorList>
            <consortium name="The Broad Institute Genomics Platform"/>
            <consortium name="The Broad Institute Genome Sequencing Center for Infectious Disease"/>
            <person name="Wu L."/>
            <person name="Ma J."/>
        </authorList>
    </citation>
    <scope>NUCLEOTIDE SEQUENCE [LARGE SCALE GENOMIC DNA]</scope>
    <source>
        <strain evidence="10 11">JCM 6922</strain>
    </source>
</reference>
<evidence type="ECO:0000256" key="8">
    <source>
        <dbReference type="SAM" id="Phobius"/>
    </source>
</evidence>
<feature type="transmembrane region" description="Helical" evidence="8">
    <location>
        <begin position="155"/>
        <end position="174"/>
    </location>
</feature>
<sequence>MGVLIALIWPTQLLVTVGILGSNATADVAQSFRTTQVAWFSLIVTLVSALLSPFVIKLGDLYGKKRIMLGMIALGVVGDVIAATANSFELLLVGRGLAACYGPFPALSFPAVRDIFPARLVKSASGILGSSLGLVALASPFLAGWLIDGWGYKGAMWFMAAATTVSFLLVAALVPETPKHAFESGFDWLGGLVLGGGLAVLVYAVGQGQAWGWGSAKTLAWLAAGAAALAGFLLVERTSRHPILDLGVLRRRAVAATVVSGALAQAVAYTAPVVAILLALYPHIPGVSAGFGWTAQHSATVGVTWNLLLFVTGLVASRLLRAVDTRPIWWAGLTAMGLGYLLAGFFHADAVQLTWTMCVASLGSGLVVAAAPVLVVGAVSTDEQGLGSGMLTMLTHVFGAVFSAAMFAALAADGTVVEGTAFYGDSGYARAFWVGALLSLVALVIGLFIPALREPEKETGEAPAAAV</sequence>
<dbReference type="InterPro" id="IPR020846">
    <property type="entry name" value="MFS_dom"/>
</dbReference>
<comment type="caution">
    <text evidence="10">The sequence shown here is derived from an EMBL/GenBank/DDBJ whole genome shotgun (WGS) entry which is preliminary data.</text>
</comment>
<keyword evidence="2" id="KW-0813">Transport</keyword>
<feature type="transmembrane region" description="Helical" evidence="8">
    <location>
        <begin position="293"/>
        <end position="316"/>
    </location>
</feature>
<evidence type="ECO:0000256" key="2">
    <source>
        <dbReference type="ARBA" id="ARBA00022448"/>
    </source>
</evidence>
<feature type="transmembrane region" description="Helical" evidence="8">
    <location>
        <begin position="432"/>
        <end position="452"/>
    </location>
</feature>
<feature type="transmembrane region" description="Helical" evidence="8">
    <location>
        <begin position="67"/>
        <end position="85"/>
    </location>
</feature>
<evidence type="ECO:0000313" key="11">
    <source>
        <dbReference type="Proteomes" id="UP001500460"/>
    </source>
</evidence>
<evidence type="ECO:0000259" key="9">
    <source>
        <dbReference type="PROSITE" id="PS50850"/>
    </source>
</evidence>
<feature type="transmembrane region" description="Helical" evidence="8">
    <location>
        <begin position="354"/>
        <end position="379"/>
    </location>
</feature>
<dbReference type="InterPro" id="IPR011701">
    <property type="entry name" value="MFS"/>
</dbReference>
<protein>
    <submittedName>
        <fullName evidence="10">MFS transporter</fullName>
    </submittedName>
</protein>
<keyword evidence="6 8" id="KW-0472">Membrane</keyword>
<evidence type="ECO:0000313" key="10">
    <source>
        <dbReference type="EMBL" id="GAA2455199.1"/>
    </source>
</evidence>
<comment type="subcellular location">
    <subcellularLocation>
        <location evidence="1">Cell membrane</location>
        <topology evidence="1">Multi-pass membrane protein</topology>
    </subcellularLocation>
</comment>
<keyword evidence="5 8" id="KW-1133">Transmembrane helix</keyword>
<evidence type="ECO:0000256" key="7">
    <source>
        <dbReference type="ARBA" id="ARBA00023251"/>
    </source>
</evidence>
<dbReference type="Gene3D" id="1.20.1250.20">
    <property type="entry name" value="MFS general substrate transporter like domains"/>
    <property type="match status" value="2"/>
</dbReference>
<keyword evidence="4 8" id="KW-0812">Transmembrane</keyword>
<feature type="transmembrane region" description="Helical" evidence="8">
    <location>
        <begin position="391"/>
        <end position="412"/>
    </location>
</feature>
<organism evidence="10 11">
    <name type="scientific">Streptomyces glaucus</name>
    <dbReference type="NCBI Taxonomy" id="284029"/>
    <lineage>
        <taxon>Bacteria</taxon>
        <taxon>Bacillati</taxon>
        <taxon>Actinomycetota</taxon>
        <taxon>Actinomycetes</taxon>
        <taxon>Kitasatosporales</taxon>
        <taxon>Streptomycetaceae</taxon>
        <taxon>Streptomyces</taxon>
    </lineage>
</organism>
<dbReference type="RefSeq" id="WP_344608270.1">
    <property type="nucleotide sequence ID" value="NZ_BAAATK010000051.1"/>
</dbReference>
<dbReference type="Pfam" id="PF07690">
    <property type="entry name" value="MFS_1"/>
    <property type="match status" value="1"/>
</dbReference>
<dbReference type="PANTHER" id="PTHR42718">
    <property type="entry name" value="MAJOR FACILITATOR SUPERFAMILY MULTIDRUG TRANSPORTER MFSC"/>
    <property type="match status" value="1"/>
</dbReference>
<feature type="transmembrane region" description="Helical" evidence="8">
    <location>
        <begin position="124"/>
        <end position="143"/>
    </location>
</feature>
<evidence type="ECO:0000256" key="5">
    <source>
        <dbReference type="ARBA" id="ARBA00022989"/>
    </source>
</evidence>
<keyword evidence="7" id="KW-0046">Antibiotic resistance</keyword>
<feature type="domain" description="Major facilitator superfamily (MFS) profile" evidence="9">
    <location>
        <begin position="1"/>
        <end position="454"/>
    </location>
</feature>
<feature type="transmembrane region" description="Helical" evidence="8">
    <location>
        <begin position="36"/>
        <end position="55"/>
    </location>
</feature>
<gene>
    <name evidence="10" type="ORF">GCM10010421_55450</name>
</gene>
<evidence type="ECO:0000256" key="6">
    <source>
        <dbReference type="ARBA" id="ARBA00023136"/>
    </source>
</evidence>
<dbReference type="Proteomes" id="UP001500460">
    <property type="component" value="Unassembled WGS sequence"/>
</dbReference>
<feature type="transmembrane region" description="Helical" evidence="8">
    <location>
        <begin position="256"/>
        <end position="281"/>
    </location>
</feature>
<feature type="transmembrane region" description="Helical" evidence="8">
    <location>
        <begin position="218"/>
        <end position="235"/>
    </location>
</feature>
<evidence type="ECO:0000256" key="3">
    <source>
        <dbReference type="ARBA" id="ARBA00022475"/>
    </source>
</evidence>
<dbReference type="SUPFAM" id="SSF103473">
    <property type="entry name" value="MFS general substrate transporter"/>
    <property type="match status" value="1"/>
</dbReference>
<keyword evidence="3" id="KW-1003">Cell membrane</keyword>
<feature type="transmembrane region" description="Helical" evidence="8">
    <location>
        <begin position="186"/>
        <end position="206"/>
    </location>
</feature>
<feature type="transmembrane region" description="Helical" evidence="8">
    <location>
        <begin position="328"/>
        <end position="348"/>
    </location>
</feature>
<dbReference type="EMBL" id="BAAATK010000051">
    <property type="protein sequence ID" value="GAA2455199.1"/>
    <property type="molecule type" value="Genomic_DNA"/>
</dbReference>